<dbReference type="EMBL" id="JASSOM010000045">
    <property type="protein sequence ID" value="MDK9362786.1"/>
    <property type="molecule type" value="Genomic_DNA"/>
</dbReference>
<sequence>MKKAWLLMICVALAGCVNKQQNAPKSLVTPAATPVAQETQGVTNDDAVKSRSLTANETCVRSLSALRAYNPKTWEKYSLAMADLNKKNSLFLSVKNDLNPQLNDLVVNAYDSKMKTLCYRIESTLGQSMIAQVDSL</sequence>
<name>A0AAP4D0B0_9ENTR</name>
<dbReference type="AlphaFoldDB" id="A0AAP4D0B0"/>
<keyword evidence="1" id="KW-0732">Signal</keyword>
<organism evidence="2 3">
    <name type="scientific">Lelliottia wanjuensis</name>
    <dbReference type="NCBI Taxonomy" id="3050585"/>
    <lineage>
        <taxon>Bacteria</taxon>
        <taxon>Pseudomonadati</taxon>
        <taxon>Pseudomonadota</taxon>
        <taxon>Gammaproteobacteria</taxon>
        <taxon>Enterobacterales</taxon>
        <taxon>Enterobacteriaceae</taxon>
        <taxon>Lelliottia</taxon>
    </lineage>
</organism>
<feature type="chain" id="PRO_5043022541" description="Lipoprotein" evidence="1">
    <location>
        <begin position="20"/>
        <end position="136"/>
    </location>
</feature>
<accession>A0AAP4D0B0</accession>
<evidence type="ECO:0000313" key="2">
    <source>
        <dbReference type="EMBL" id="MDK9362786.1"/>
    </source>
</evidence>
<dbReference type="Proteomes" id="UP001223214">
    <property type="component" value="Unassembled WGS sequence"/>
</dbReference>
<protein>
    <recommendedName>
        <fullName evidence="4">Lipoprotein</fullName>
    </recommendedName>
</protein>
<keyword evidence="3" id="KW-1185">Reference proteome</keyword>
<evidence type="ECO:0000256" key="1">
    <source>
        <dbReference type="SAM" id="SignalP"/>
    </source>
</evidence>
<dbReference type="PROSITE" id="PS51257">
    <property type="entry name" value="PROKAR_LIPOPROTEIN"/>
    <property type="match status" value="1"/>
</dbReference>
<evidence type="ECO:0008006" key="4">
    <source>
        <dbReference type="Google" id="ProtNLM"/>
    </source>
</evidence>
<evidence type="ECO:0000313" key="3">
    <source>
        <dbReference type="Proteomes" id="UP001223214"/>
    </source>
</evidence>
<reference evidence="2 3" key="1">
    <citation type="submission" date="2023-06" db="EMBL/GenBank/DDBJ databases">
        <title>Identification and characterization of antibiotic-resistant Gram-negative bacteria.</title>
        <authorList>
            <person name="Cho G.-S."/>
            <person name="Lee J."/>
            <person name="Tai E."/>
            <person name="Jeong S."/>
            <person name="Kim I."/>
            <person name="Kim B.-E."/>
            <person name="Jeong M.-I."/>
            <person name="Oh K.-K."/>
            <person name="Franz C.M.A.P."/>
        </authorList>
    </citation>
    <scope>NUCLEOTIDE SEQUENCE [LARGE SCALE GENOMIC DNA]</scope>
    <source>
        <strain evidence="2 3">V106_12</strain>
    </source>
</reference>
<comment type="caution">
    <text evidence="2">The sequence shown here is derived from an EMBL/GenBank/DDBJ whole genome shotgun (WGS) entry which is preliminary data.</text>
</comment>
<proteinExistence type="predicted"/>
<feature type="signal peptide" evidence="1">
    <location>
        <begin position="1"/>
        <end position="19"/>
    </location>
</feature>
<dbReference type="RefSeq" id="WP_285148252.1">
    <property type="nucleotide sequence ID" value="NZ_JASSOM010000045.1"/>
</dbReference>
<gene>
    <name evidence="2" type="ORF">QQF32_06215</name>
</gene>